<gene>
    <name evidence="2" type="ORF">CSLFYP84_04215</name>
    <name evidence="1" type="ORF">PM006_08535</name>
</gene>
<sequence length="357" mass="41160">MRIALASIRYSPNQLQHMEAFCSMFEKMGHETYLVLAQKYQIHYKGSERIIIGKEIEEVVNLGFDIIISYNIGSENISLAKRCRKKNIRFYYVLHDPWMGLTGLVKEGKKALRICVAAIVNAVICRNSYCVLLPSQAGVNYYKRAHIVYRAPYQFFPLIMKDKYNETNNIKREYFSFIGGFIPAHGTEDFISFIEFAIENNLKVKFLIATKDDVSHIRKRPCIKKALKKEILYIHDGRYMTTEEINGYYLQSICVWNAYTRSTQSGVLPSSLMMGTPVIANENGISKYVIENKKSGCLIGYPTNNSELYSAFRYLEKNIDTASKEARQAFISNYYYKNFCNTAKAIFEDDKLIVKEG</sequence>
<dbReference type="EMBL" id="JAQLGM010000016">
    <property type="protein sequence ID" value="MDB2000243.1"/>
    <property type="molecule type" value="Genomic_DNA"/>
</dbReference>
<dbReference type="Proteomes" id="UP001300871">
    <property type="component" value="Unassembled WGS sequence"/>
</dbReference>
<proteinExistence type="predicted"/>
<dbReference type="SUPFAM" id="SSF53756">
    <property type="entry name" value="UDP-Glycosyltransferase/glycogen phosphorylase"/>
    <property type="match status" value="1"/>
</dbReference>
<evidence type="ECO:0000313" key="2">
    <source>
        <dbReference type="EMBL" id="VYU79889.1"/>
    </source>
</evidence>
<dbReference type="RefSeq" id="WP_044902768.1">
    <property type="nucleotide sequence ID" value="NZ_CACRUA010000077.1"/>
</dbReference>
<dbReference type="AlphaFoldDB" id="A0A6N3HW24"/>
<reference evidence="2" key="1">
    <citation type="submission" date="2019-11" db="EMBL/GenBank/DDBJ databases">
        <authorList>
            <person name="Feng L."/>
        </authorList>
    </citation>
    <scope>NUCLEOTIDE SEQUENCE</scope>
    <source>
        <strain evidence="2">CsymbiosumLFYP84</strain>
    </source>
</reference>
<dbReference type="EMBL" id="CACRUA010000077">
    <property type="protein sequence ID" value="VYU79889.1"/>
    <property type="molecule type" value="Genomic_DNA"/>
</dbReference>
<organism evidence="2">
    <name type="scientific">Clostridium symbiosum</name>
    <name type="common">Bacteroides symbiosus</name>
    <dbReference type="NCBI Taxonomy" id="1512"/>
    <lineage>
        <taxon>Bacteria</taxon>
        <taxon>Bacillati</taxon>
        <taxon>Bacillota</taxon>
        <taxon>Clostridia</taxon>
        <taxon>Lachnospirales</taxon>
        <taxon>Lachnospiraceae</taxon>
        <taxon>Otoolea</taxon>
    </lineage>
</organism>
<dbReference type="Gene3D" id="3.40.50.2000">
    <property type="entry name" value="Glycogen Phosphorylase B"/>
    <property type="match status" value="2"/>
</dbReference>
<evidence type="ECO:0000313" key="1">
    <source>
        <dbReference type="EMBL" id="MDB2000243.1"/>
    </source>
</evidence>
<name>A0A6N3HW24_CLOSY</name>
<protein>
    <submittedName>
        <fullName evidence="1">Glycosyltransferase family 1 protein</fullName>
    </submittedName>
</protein>
<accession>A0A6N3HW24</accession>
<reference evidence="1" key="2">
    <citation type="submission" date="2023-01" db="EMBL/GenBank/DDBJ databases">
        <title>Human gut microbiome strain richness.</title>
        <authorList>
            <person name="Chen-Liaw A."/>
        </authorList>
    </citation>
    <scope>NUCLEOTIDE SEQUENCE</scope>
    <source>
        <strain evidence="1">B1_m1001713B170214d0_201011</strain>
    </source>
</reference>